<dbReference type="EMBL" id="FNKY01000001">
    <property type="protein sequence ID" value="SDQ83005.1"/>
    <property type="molecule type" value="Genomic_DNA"/>
</dbReference>
<gene>
    <name evidence="1" type="ORF">SAMN05216402_2462</name>
</gene>
<organism evidence="1 2">
    <name type="scientific">Nitrosospira multiformis</name>
    <dbReference type="NCBI Taxonomy" id="1231"/>
    <lineage>
        <taxon>Bacteria</taxon>
        <taxon>Pseudomonadati</taxon>
        <taxon>Pseudomonadota</taxon>
        <taxon>Betaproteobacteria</taxon>
        <taxon>Nitrosomonadales</taxon>
        <taxon>Nitrosomonadaceae</taxon>
        <taxon>Nitrosospira</taxon>
    </lineage>
</organism>
<reference evidence="1 2" key="1">
    <citation type="submission" date="2016-10" db="EMBL/GenBank/DDBJ databases">
        <authorList>
            <person name="Varghese N."/>
            <person name="Submissions S."/>
        </authorList>
    </citation>
    <scope>NUCLEOTIDE SEQUENCE [LARGE SCALE GENOMIC DNA]</scope>
    <source>
        <strain evidence="1 2">Nl1</strain>
    </source>
</reference>
<evidence type="ECO:0000313" key="1">
    <source>
        <dbReference type="EMBL" id="SDQ83005.1"/>
    </source>
</evidence>
<comment type="caution">
    <text evidence="1">The sequence shown here is derived from an EMBL/GenBank/DDBJ whole genome shotgun (WGS) entry which is preliminary data.</text>
</comment>
<name>A0ABY0TMB0_9PROT</name>
<accession>A0ABY0TMB0</accession>
<sequence length="102" mass="11563">MMTIGHMRYFPLILHHRPRSGDCNVITTYHYPYRVLTYTLSPYTVNATDLGKPPDIQISNAVITNKKRGSGYLPEEDSRKIRTVEKAPNKLAGITATVQPVY</sequence>
<dbReference type="Proteomes" id="UP000183471">
    <property type="component" value="Unassembled WGS sequence"/>
</dbReference>
<protein>
    <submittedName>
        <fullName evidence="1">Uncharacterized protein</fullName>
    </submittedName>
</protein>
<keyword evidence="2" id="KW-1185">Reference proteome</keyword>
<evidence type="ECO:0000313" key="2">
    <source>
        <dbReference type="Proteomes" id="UP000183471"/>
    </source>
</evidence>
<proteinExistence type="predicted"/>